<feature type="domain" description="Phospholipase/carboxylesterase/thioesterase" evidence="3">
    <location>
        <begin position="19"/>
        <end position="219"/>
    </location>
</feature>
<comment type="caution">
    <text evidence="4">The sequence shown here is derived from an EMBL/GenBank/DDBJ whole genome shotgun (WGS) entry which is preliminary data.</text>
</comment>
<accession>A0ABU1RVA6</accession>
<evidence type="ECO:0000313" key="5">
    <source>
        <dbReference type="Proteomes" id="UP001254759"/>
    </source>
</evidence>
<dbReference type="SUPFAM" id="SSF53474">
    <property type="entry name" value="alpha/beta-Hydrolases"/>
    <property type="match status" value="1"/>
</dbReference>
<evidence type="ECO:0000256" key="2">
    <source>
        <dbReference type="ARBA" id="ARBA00022801"/>
    </source>
</evidence>
<keyword evidence="5" id="KW-1185">Reference proteome</keyword>
<sequence length="227" mass="24634">MDNATDLLETVEQETGPSPQWAVIWLHGLGADGHDFAPLVPELVRPDWPSLRFVFPHAPVRAVTINNGVRMRAWYDIVGMDFPTRADSEGVDQSILQTGALIDREHARGIDPQRILLAGFSQGGAIALAAGLRRKTPLGGLIALSTYLPGAEAAGESMADGAATQPVFMAHGAADPVIPITYAERSGQLLRSFGFEVEWHRYPMAHQVCAEEISDLGDWMAQRFAHA</sequence>
<gene>
    <name evidence="4" type="ORF">J2W94_003007</name>
</gene>
<keyword evidence="2" id="KW-0378">Hydrolase</keyword>
<dbReference type="Pfam" id="PF02230">
    <property type="entry name" value="Abhydrolase_2"/>
    <property type="match status" value="1"/>
</dbReference>
<evidence type="ECO:0000313" key="4">
    <source>
        <dbReference type="EMBL" id="MDR6842702.1"/>
    </source>
</evidence>
<reference evidence="4 5" key="1">
    <citation type="submission" date="2023-07" db="EMBL/GenBank/DDBJ databases">
        <title>Sorghum-associated microbial communities from plants grown in Nebraska, USA.</title>
        <authorList>
            <person name="Schachtman D."/>
        </authorList>
    </citation>
    <scope>NUCLEOTIDE SEQUENCE [LARGE SCALE GENOMIC DNA]</scope>
    <source>
        <strain evidence="4 5">BE107</strain>
    </source>
</reference>
<dbReference type="EMBL" id="JAVDTT010000004">
    <property type="protein sequence ID" value="MDR6842702.1"/>
    <property type="molecule type" value="Genomic_DNA"/>
</dbReference>
<dbReference type="InterPro" id="IPR003140">
    <property type="entry name" value="PLipase/COase/thioEstase"/>
</dbReference>
<proteinExistence type="inferred from homology"/>
<dbReference type="PANTHER" id="PTHR10655:SF17">
    <property type="entry name" value="LYSOPHOSPHOLIPASE-LIKE PROTEIN 1"/>
    <property type="match status" value="1"/>
</dbReference>
<organism evidence="4 5">
    <name type="scientific">Pseudoxanthomonas sacheonensis</name>
    <dbReference type="NCBI Taxonomy" id="443615"/>
    <lineage>
        <taxon>Bacteria</taxon>
        <taxon>Pseudomonadati</taxon>
        <taxon>Pseudomonadota</taxon>
        <taxon>Gammaproteobacteria</taxon>
        <taxon>Lysobacterales</taxon>
        <taxon>Lysobacteraceae</taxon>
        <taxon>Pseudoxanthomonas</taxon>
    </lineage>
</organism>
<comment type="similarity">
    <text evidence="1">Belongs to the AB hydrolase superfamily. AB hydrolase 2 family.</text>
</comment>
<evidence type="ECO:0000256" key="1">
    <source>
        <dbReference type="ARBA" id="ARBA00006499"/>
    </source>
</evidence>
<dbReference type="InterPro" id="IPR029058">
    <property type="entry name" value="AB_hydrolase_fold"/>
</dbReference>
<dbReference type="Proteomes" id="UP001254759">
    <property type="component" value="Unassembled WGS sequence"/>
</dbReference>
<protein>
    <submittedName>
        <fullName evidence="4">Phospholipase/carboxylesterase</fullName>
    </submittedName>
</protein>
<dbReference type="PANTHER" id="PTHR10655">
    <property type="entry name" value="LYSOPHOSPHOLIPASE-RELATED"/>
    <property type="match status" value="1"/>
</dbReference>
<dbReference type="InterPro" id="IPR050565">
    <property type="entry name" value="LYPA1-2/EST-like"/>
</dbReference>
<dbReference type="Gene3D" id="3.40.50.1820">
    <property type="entry name" value="alpha/beta hydrolase"/>
    <property type="match status" value="1"/>
</dbReference>
<name>A0ABU1RVA6_9GAMM</name>
<evidence type="ECO:0000259" key="3">
    <source>
        <dbReference type="Pfam" id="PF02230"/>
    </source>
</evidence>